<organism evidence="2">
    <name type="scientific">marine sediment metagenome</name>
    <dbReference type="NCBI Taxonomy" id="412755"/>
    <lineage>
        <taxon>unclassified sequences</taxon>
        <taxon>metagenomes</taxon>
        <taxon>ecological metagenomes</taxon>
    </lineage>
</organism>
<gene>
    <name evidence="2" type="ORF">LCGC14_0362570</name>
</gene>
<dbReference type="AlphaFoldDB" id="A0A0F9TDR2"/>
<protein>
    <submittedName>
        <fullName evidence="2">Uncharacterized protein</fullName>
    </submittedName>
</protein>
<sequence length="83" mass="9734">MTRRHDPFEQCLKEVTSDKAKREISVNRNVVRVLVHEIVKDDPPGTDLRPGSTSLRKRPKEVTQEQSNKILRYARRVLREVLN</sequence>
<name>A0A0F9TDR2_9ZZZZ</name>
<feature type="region of interest" description="Disordered" evidence="1">
    <location>
        <begin position="41"/>
        <end position="66"/>
    </location>
</feature>
<accession>A0A0F9TDR2</accession>
<evidence type="ECO:0000256" key="1">
    <source>
        <dbReference type="SAM" id="MobiDB-lite"/>
    </source>
</evidence>
<reference evidence="2" key="1">
    <citation type="journal article" date="2015" name="Nature">
        <title>Complex archaea that bridge the gap between prokaryotes and eukaryotes.</title>
        <authorList>
            <person name="Spang A."/>
            <person name="Saw J.H."/>
            <person name="Jorgensen S.L."/>
            <person name="Zaremba-Niedzwiedzka K."/>
            <person name="Martijn J."/>
            <person name="Lind A.E."/>
            <person name="van Eijk R."/>
            <person name="Schleper C."/>
            <person name="Guy L."/>
            <person name="Ettema T.J."/>
        </authorList>
    </citation>
    <scope>NUCLEOTIDE SEQUENCE</scope>
</reference>
<dbReference type="EMBL" id="LAZR01000282">
    <property type="protein sequence ID" value="KKN77279.1"/>
    <property type="molecule type" value="Genomic_DNA"/>
</dbReference>
<proteinExistence type="predicted"/>
<comment type="caution">
    <text evidence="2">The sequence shown here is derived from an EMBL/GenBank/DDBJ whole genome shotgun (WGS) entry which is preliminary data.</text>
</comment>
<evidence type="ECO:0000313" key="2">
    <source>
        <dbReference type="EMBL" id="KKN77279.1"/>
    </source>
</evidence>